<evidence type="ECO:0000256" key="1">
    <source>
        <dbReference type="SAM" id="MobiDB-lite"/>
    </source>
</evidence>
<proteinExistence type="predicted"/>
<evidence type="ECO:0000313" key="2">
    <source>
        <dbReference type="EMBL" id="OBZ86074.1"/>
    </source>
</evidence>
<dbReference type="AlphaFoldDB" id="A0A1C7NFF3"/>
<feature type="region of interest" description="Disordered" evidence="1">
    <location>
        <begin position="498"/>
        <end position="526"/>
    </location>
</feature>
<dbReference type="OrthoDB" id="2385582at2759"/>
<comment type="caution">
    <text evidence="2">The sequence shown here is derived from an EMBL/GenBank/DDBJ whole genome shotgun (WGS) entry which is preliminary data.</text>
</comment>
<protein>
    <submittedName>
        <fullName evidence="2">Uncharacterized protein</fullName>
    </submittedName>
</protein>
<keyword evidence="3" id="KW-1185">Reference proteome</keyword>
<accession>A0A1C7NFF3</accession>
<feature type="compositionally biased region" description="Polar residues" evidence="1">
    <location>
        <begin position="498"/>
        <end position="510"/>
    </location>
</feature>
<reference evidence="2 3" key="1">
    <citation type="submission" date="2016-03" db="EMBL/GenBank/DDBJ databases">
        <title>Choanephora cucurbitarum.</title>
        <authorList>
            <person name="Min B."/>
            <person name="Park H."/>
            <person name="Park J.-H."/>
            <person name="Shin H.-D."/>
            <person name="Choi I.-G."/>
        </authorList>
    </citation>
    <scope>NUCLEOTIDE SEQUENCE [LARGE SCALE GENOMIC DNA]</scope>
    <source>
        <strain evidence="2 3">KUS-F28377</strain>
    </source>
</reference>
<dbReference type="EMBL" id="LUGH01000331">
    <property type="protein sequence ID" value="OBZ86074.1"/>
    <property type="molecule type" value="Genomic_DNA"/>
</dbReference>
<gene>
    <name evidence="2" type="ORF">A0J61_05876</name>
</gene>
<organism evidence="2 3">
    <name type="scientific">Choanephora cucurbitarum</name>
    <dbReference type="NCBI Taxonomy" id="101091"/>
    <lineage>
        <taxon>Eukaryota</taxon>
        <taxon>Fungi</taxon>
        <taxon>Fungi incertae sedis</taxon>
        <taxon>Mucoromycota</taxon>
        <taxon>Mucoromycotina</taxon>
        <taxon>Mucoromycetes</taxon>
        <taxon>Mucorales</taxon>
        <taxon>Mucorineae</taxon>
        <taxon>Choanephoraceae</taxon>
        <taxon>Choanephoroideae</taxon>
        <taxon>Choanephora</taxon>
    </lineage>
</organism>
<dbReference type="Proteomes" id="UP000093000">
    <property type="component" value="Unassembled WGS sequence"/>
</dbReference>
<sequence length="526" mass="60678">MPPEKKQKVLVSDLDWCIKHSNILSIQMFSETFNYGDKSSANQRYSQIIRSKRFNACVSNAEEHLSALNRWKNSQQEATFWENRKLQLTRQSTELQMRTSAVGAIGRLGTQEANRLAKDNSSRPEMLSDDVPFPINSPTNTNVDEMPATTINLAGLKSSYQKMNRDMMWQLQCSGRKVEEVLYMFGLTLKYEHLCHSFVLDPWDNTYQQASVFTKEELNEIKSFKIKDLPSIPAKTLNYLNLYKQAKTTAEVRQMLLLKQSWDENFDRKASHDLDWIRHSYYTLLVKMPSNIYSYALKEKGKNRARELERGNLDSADNSETWLLAHIWTIVDRVFDDIEVDVVRGESASLASSIRKNKNRVPKGREKLERKKMGRRLDMILRKKNMEVGGGEAGKEKADNDAKLLRERDLKLPKALKDMFMYLKNEDIELAGILQYGLTMSMIRMDVPVHYVHRIRRTQVVKVPSDPKNLSGFRKVLFMALTAKALVNQTLSILQSESNDSDDNLTSVMNPPTDHYNELPVTFDSP</sequence>
<evidence type="ECO:0000313" key="3">
    <source>
        <dbReference type="Proteomes" id="UP000093000"/>
    </source>
</evidence>
<name>A0A1C7NFF3_9FUNG</name>
<dbReference type="InParanoid" id="A0A1C7NFF3"/>